<dbReference type="AlphaFoldDB" id="A0A1C7NSF0"/>
<organism evidence="3 4">
    <name type="scientific">Choanephora cucurbitarum</name>
    <dbReference type="NCBI Taxonomy" id="101091"/>
    <lineage>
        <taxon>Eukaryota</taxon>
        <taxon>Fungi</taxon>
        <taxon>Fungi incertae sedis</taxon>
        <taxon>Mucoromycota</taxon>
        <taxon>Mucoromycotina</taxon>
        <taxon>Mucoromycetes</taxon>
        <taxon>Mucorales</taxon>
        <taxon>Mucorineae</taxon>
        <taxon>Choanephoraceae</taxon>
        <taxon>Choanephoroideae</taxon>
        <taxon>Choanephora</taxon>
    </lineage>
</organism>
<dbReference type="InParanoid" id="A0A1C7NSF0"/>
<feature type="repeat" description="TPR" evidence="1">
    <location>
        <begin position="236"/>
        <end position="269"/>
    </location>
</feature>
<proteinExistence type="predicted"/>
<evidence type="ECO:0000313" key="4">
    <source>
        <dbReference type="Proteomes" id="UP000093000"/>
    </source>
</evidence>
<feature type="compositionally biased region" description="Basic and acidic residues" evidence="2">
    <location>
        <begin position="301"/>
        <end position="323"/>
    </location>
</feature>
<dbReference type="EMBL" id="LUGH01000055">
    <property type="protein sequence ID" value="OBZ90304.1"/>
    <property type="molecule type" value="Genomic_DNA"/>
</dbReference>
<feature type="repeat" description="TPR" evidence="1">
    <location>
        <begin position="202"/>
        <end position="235"/>
    </location>
</feature>
<feature type="region of interest" description="Disordered" evidence="2">
    <location>
        <begin position="301"/>
        <end position="463"/>
    </location>
</feature>
<dbReference type="Proteomes" id="UP000093000">
    <property type="component" value="Unassembled WGS sequence"/>
</dbReference>
<evidence type="ECO:0000256" key="2">
    <source>
        <dbReference type="SAM" id="MobiDB-lite"/>
    </source>
</evidence>
<dbReference type="STRING" id="101091.A0A1C7NSF0"/>
<dbReference type="OrthoDB" id="1914839at2759"/>
<feature type="region of interest" description="Disordered" evidence="2">
    <location>
        <begin position="65"/>
        <end position="85"/>
    </location>
</feature>
<feature type="compositionally biased region" description="Basic and acidic residues" evidence="2">
    <location>
        <begin position="423"/>
        <end position="441"/>
    </location>
</feature>
<reference evidence="3 4" key="1">
    <citation type="submission" date="2016-03" db="EMBL/GenBank/DDBJ databases">
        <title>Choanephora cucurbitarum.</title>
        <authorList>
            <person name="Min B."/>
            <person name="Park H."/>
            <person name="Park J.-H."/>
            <person name="Shin H.-D."/>
            <person name="Choi I.-G."/>
        </authorList>
    </citation>
    <scope>NUCLEOTIDE SEQUENCE [LARGE SCALE GENOMIC DNA]</scope>
    <source>
        <strain evidence="3 4">KUS-F28377</strain>
    </source>
</reference>
<dbReference type="Gene3D" id="1.25.40.10">
    <property type="entry name" value="Tetratricopeptide repeat domain"/>
    <property type="match status" value="1"/>
</dbReference>
<keyword evidence="4" id="KW-1185">Reference proteome</keyword>
<dbReference type="InterPro" id="IPR019734">
    <property type="entry name" value="TPR_rpt"/>
</dbReference>
<feature type="compositionally biased region" description="Basic and acidic residues" evidence="2">
    <location>
        <begin position="66"/>
        <end position="85"/>
    </location>
</feature>
<dbReference type="SUPFAM" id="SSF48452">
    <property type="entry name" value="TPR-like"/>
    <property type="match status" value="1"/>
</dbReference>
<feature type="compositionally biased region" description="Basic and acidic residues" evidence="2">
    <location>
        <begin position="370"/>
        <end position="403"/>
    </location>
</feature>
<feature type="compositionally biased region" description="Basic residues" evidence="2">
    <location>
        <begin position="332"/>
        <end position="356"/>
    </location>
</feature>
<feature type="compositionally biased region" description="Basic and acidic residues" evidence="2">
    <location>
        <begin position="453"/>
        <end position="463"/>
    </location>
</feature>
<dbReference type="Pfam" id="PF14559">
    <property type="entry name" value="TPR_19"/>
    <property type="match status" value="1"/>
</dbReference>
<feature type="region of interest" description="Disordered" evidence="2">
    <location>
        <begin position="1"/>
        <end position="21"/>
    </location>
</feature>
<feature type="compositionally biased region" description="Basic residues" evidence="2">
    <location>
        <begin position="442"/>
        <end position="452"/>
    </location>
</feature>
<dbReference type="InterPro" id="IPR011990">
    <property type="entry name" value="TPR-like_helical_dom_sf"/>
</dbReference>
<comment type="caution">
    <text evidence="3">The sequence shown here is derived from an EMBL/GenBank/DDBJ whole genome shotgun (WGS) entry which is preliminary data.</text>
</comment>
<evidence type="ECO:0000313" key="3">
    <source>
        <dbReference type="EMBL" id="OBZ90304.1"/>
    </source>
</evidence>
<dbReference type="SMART" id="SM00028">
    <property type="entry name" value="TPR"/>
    <property type="match status" value="2"/>
</dbReference>
<protein>
    <submittedName>
        <fullName evidence="3">Uncharacterized protein</fullName>
    </submittedName>
</protein>
<feature type="compositionally biased region" description="Basic residues" evidence="2">
    <location>
        <begin position="404"/>
        <end position="422"/>
    </location>
</feature>
<sequence>MEKETEESKTPLSRHYFYRKATQPDQPSFNTVFLKGLDSSGDFEDRVSKFINKQSLRSSINQVQKEAAHDLSRRRAERKARKEREKIASGNLYSSEKPAETKLSETVPRKDKQLFQKSIILSAAEKNAWLANIHDDAMLMNPHQWLKLANLFNVNSKAVRQQTFLDFSSSEDVLKDRSVEGDDLKPLENYMELRDIQNRNYARDAVAEGIKFTKQNRVKEAMEFYKRSLEMDPKYPEGWFHLAESLVQQRKLTEAAEHLERVLKLDSSHEGAIALLASIQRTTQPKKQESEWDLVDEHGESMSKKVETKQRNHHEVEKEKVEKEEDEEESRRRKKRRSHSREKSRRSRSPDRKRRRRDESVQSTRRSRRYRDESADSRKREGSHRREDSSKKEVSKRRDESRNNRHRNSSNRHDERHKRERRSRSPTERTKRDHRSRSPAERRRRRRRSSSPKRRDAPPRAVD</sequence>
<name>A0A1C7NSF0_9FUNG</name>
<accession>A0A1C7NSF0</accession>
<dbReference type="PROSITE" id="PS50005">
    <property type="entry name" value="TPR"/>
    <property type="match status" value="2"/>
</dbReference>
<evidence type="ECO:0000256" key="1">
    <source>
        <dbReference type="PROSITE-ProRule" id="PRU00339"/>
    </source>
</evidence>
<gene>
    <name evidence="3" type="ORF">A0J61_01644</name>
</gene>
<keyword evidence="1" id="KW-0802">TPR repeat</keyword>